<evidence type="ECO:0000259" key="2">
    <source>
        <dbReference type="Pfam" id="PF01494"/>
    </source>
</evidence>
<reference evidence="4" key="1">
    <citation type="submission" date="2016-10" db="EMBL/GenBank/DDBJ databases">
        <authorList>
            <person name="Varghese N."/>
            <person name="Submissions S."/>
        </authorList>
    </citation>
    <scope>NUCLEOTIDE SEQUENCE [LARGE SCALE GENOMIC DNA]</scope>
    <source>
        <strain evidence="4">DSM 45422</strain>
    </source>
</reference>
<feature type="domain" description="FAD-binding" evidence="2">
    <location>
        <begin position="5"/>
        <end position="331"/>
    </location>
</feature>
<evidence type="ECO:0000313" key="3">
    <source>
        <dbReference type="EMBL" id="SDX32423.1"/>
    </source>
</evidence>
<dbReference type="PANTHER" id="PTHR43476:SF5">
    <property type="entry name" value="FAD-DEPENDENT MONOOXYGENASE"/>
    <property type="match status" value="1"/>
</dbReference>
<dbReference type="SUPFAM" id="SSF51905">
    <property type="entry name" value="FAD/NAD(P)-binding domain"/>
    <property type="match status" value="1"/>
</dbReference>
<keyword evidence="4" id="KW-1185">Reference proteome</keyword>
<dbReference type="Proteomes" id="UP000198921">
    <property type="component" value="Unassembled WGS sequence"/>
</dbReference>
<organism evidence="3 4">
    <name type="scientific">Geodermatophilus africanus</name>
    <dbReference type="NCBI Taxonomy" id="1137993"/>
    <lineage>
        <taxon>Bacteria</taxon>
        <taxon>Bacillati</taxon>
        <taxon>Actinomycetota</taxon>
        <taxon>Actinomycetes</taxon>
        <taxon>Geodermatophilales</taxon>
        <taxon>Geodermatophilaceae</taxon>
        <taxon>Geodermatophilus</taxon>
    </lineage>
</organism>
<dbReference type="NCBIfam" id="NF004834">
    <property type="entry name" value="PRK06185.1-3"/>
    <property type="match status" value="1"/>
</dbReference>
<sequence>MGERTTCLVVGGGPAGMVLGLLLARAGVEVTVLEKHPDFLRDFRGDTVHPSTLQLLDELGLAEDFARLPHTKVERVVIPTADGDTVTLGDFRRLRVPYPYIAMTPQWDLLDLLADAGRREPTFTLRMSTEMTDLLREGDRVVGVRYRTADGATGEIRADLTVACDGRQSLARRQAGLRPREFPVPIDAWWFRVPRLPSDHPAALAPHAAPGRFAVVIPRETFLQVAYIGRKGTDPQLRARGIEAFRADVAELIPEFRDRVDALRSMDDVKHLDVRVDRLVRWHVDGLLCIGDAAHAMSPVGGVGINLAVQDAVAAATLLAEPLRNGTVGPADLAAVRARRILPTVAVQTLQRALHRGFVGPLVEGRRAGPPKPLLALVRRVPQLSVVPAYLIGLGLRPEHAPVFARRAAAHAG</sequence>
<dbReference type="GO" id="GO:0071949">
    <property type="term" value="F:FAD binding"/>
    <property type="evidence" value="ECO:0007669"/>
    <property type="project" value="InterPro"/>
</dbReference>
<dbReference type="PANTHER" id="PTHR43476">
    <property type="entry name" value="3-(3-HYDROXY-PHENYL)PROPIONATE/3-HYDROXYCINNAMIC ACID HYDROXYLASE"/>
    <property type="match status" value="1"/>
</dbReference>
<dbReference type="InterPro" id="IPR050631">
    <property type="entry name" value="PheA/TfdB_FAD_monoxygenase"/>
</dbReference>
<evidence type="ECO:0000313" key="4">
    <source>
        <dbReference type="Proteomes" id="UP000198921"/>
    </source>
</evidence>
<accession>A0A1H3AS01</accession>
<gene>
    <name evidence="3" type="ORF">SAMN05660209_00161</name>
</gene>
<keyword evidence="1" id="KW-0560">Oxidoreductase</keyword>
<dbReference type="GO" id="GO:0016491">
    <property type="term" value="F:oxidoreductase activity"/>
    <property type="evidence" value="ECO:0007669"/>
    <property type="project" value="UniProtKB-KW"/>
</dbReference>
<dbReference type="OrthoDB" id="9791689at2"/>
<dbReference type="Gene3D" id="3.50.50.60">
    <property type="entry name" value="FAD/NAD(P)-binding domain"/>
    <property type="match status" value="2"/>
</dbReference>
<dbReference type="RefSeq" id="WP_091150464.1">
    <property type="nucleotide sequence ID" value="NZ_FNOT01000001.1"/>
</dbReference>
<dbReference type="STRING" id="1137993.SAMN05660209_00161"/>
<proteinExistence type="predicted"/>
<dbReference type="Pfam" id="PF01494">
    <property type="entry name" value="FAD_binding_3"/>
    <property type="match status" value="1"/>
</dbReference>
<dbReference type="PRINTS" id="PR00420">
    <property type="entry name" value="RNGMNOXGNASE"/>
</dbReference>
<protein>
    <submittedName>
        <fullName evidence="3">2-polyprenyl-6-methoxyphenol hydroxylase</fullName>
    </submittedName>
</protein>
<name>A0A1H3AS01_9ACTN</name>
<dbReference type="InterPro" id="IPR036188">
    <property type="entry name" value="FAD/NAD-bd_sf"/>
</dbReference>
<dbReference type="InterPro" id="IPR002938">
    <property type="entry name" value="FAD-bd"/>
</dbReference>
<dbReference type="EMBL" id="FNOT01000001">
    <property type="protein sequence ID" value="SDX32423.1"/>
    <property type="molecule type" value="Genomic_DNA"/>
</dbReference>
<evidence type="ECO:0000256" key="1">
    <source>
        <dbReference type="ARBA" id="ARBA00023002"/>
    </source>
</evidence>
<dbReference type="NCBIfam" id="NF004833">
    <property type="entry name" value="PRK06185.1-1"/>
    <property type="match status" value="1"/>
</dbReference>
<dbReference type="AlphaFoldDB" id="A0A1H3AS01"/>